<sequence>MKYYIQFLLPVAVVSASDLPFLDLSKISKRADSSCTDCTDAGNTLVDECNITSLDQLSTDPSALTCMCQLGSSFWDDLSKCAKSSCSGVDVSTSETSPSGLKNDFCQNDSVNEGSLLGPGSIFWLAAVALL</sequence>
<name>A0A8J5QQI1_9ASCO</name>
<evidence type="ECO:0000256" key="1">
    <source>
        <dbReference type="SAM" id="SignalP"/>
    </source>
</evidence>
<protein>
    <recommendedName>
        <fullName evidence="4">Extracellular membrane protein CFEM domain-containing protein</fullName>
    </recommendedName>
</protein>
<feature type="signal peptide" evidence="1">
    <location>
        <begin position="1"/>
        <end position="16"/>
    </location>
</feature>
<accession>A0A8J5QQI1</accession>
<keyword evidence="1" id="KW-0732">Signal</keyword>
<dbReference type="GeneID" id="73468459"/>
<evidence type="ECO:0000313" key="2">
    <source>
        <dbReference type="EMBL" id="KAG7664841.1"/>
    </source>
</evidence>
<gene>
    <name evidence="2" type="ORF">J8A68_001658</name>
</gene>
<evidence type="ECO:0000313" key="3">
    <source>
        <dbReference type="Proteomes" id="UP000694255"/>
    </source>
</evidence>
<feature type="chain" id="PRO_5035183228" description="Extracellular membrane protein CFEM domain-containing protein" evidence="1">
    <location>
        <begin position="17"/>
        <end position="131"/>
    </location>
</feature>
<evidence type="ECO:0008006" key="4">
    <source>
        <dbReference type="Google" id="ProtNLM"/>
    </source>
</evidence>
<dbReference type="RefSeq" id="XP_049265073.1">
    <property type="nucleotide sequence ID" value="XM_049405334.1"/>
</dbReference>
<keyword evidence="3" id="KW-1185">Reference proteome</keyword>
<proteinExistence type="predicted"/>
<dbReference type="Proteomes" id="UP000694255">
    <property type="component" value="Unassembled WGS sequence"/>
</dbReference>
<dbReference type="AlphaFoldDB" id="A0A8J5QQI1"/>
<organism evidence="2 3">
    <name type="scientific">[Candida] subhashii</name>
    <dbReference type="NCBI Taxonomy" id="561895"/>
    <lineage>
        <taxon>Eukaryota</taxon>
        <taxon>Fungi</taxon>
        <taxon>Dikarya</taxon>
        <taxon>Ascomycota</taxon>
        <taxon>Saccharomycotina</taxon>
        <taxon>Pichiomycetes</taxon>
        <taxon>Debaryomycetaceae</taxon>
        <taxon>Spathaspora</taxon>
    </lineage>
</organism>
<reference evidence="2 3" key="1">
    <citation type="journal article" date="2021" name="DNA Res.">
        <title>Genome analysis of Candida subhashii reveals its hybrid nature and dual mitochondrial genome conformations.</title>
        <authorList>
            <person name="Mixao V."/>
            <person name="Hegedusova E."/>
            <person name="Saus E."/>
            <person name="Pryszcz L.P."/>
            <person name="Cillingova A."/>
            <person name="Nosek J."/>
            <person name="Gabaldon T."/>
        </authorList>
    </citation>
    <scope>NUCLEOTIDE SEQUENCE [LARGE SCALE GENOMIC DNA]</scope>
    <source>
        <strain evidence="2 3">CBS 10753</strain>
    </source>
</reference>
<dbReference type="EMBL" id="JAGSYN010000063">
    <property type="protein sequence ID" value="KAG7664841.1"/>
    <property type="molecule type" value="Genomic_DNA"/>
</dbReference>
<comment type="caution">
    <text evidence="2">The sequence shown here is derived from an EMBL/GenBank/DDBJ whole genome shotgun (WGS) entry which is preliminary data.</text>
</comment>